<dbReference type="RefSeq" id="XP_041423794.1">
    <property type="nucleotide sequence ID" value="XM_041567860.1"/>
</dbReference>
<dbReference type="UniPathway" id="UPA00143"/>
<gene>
    <name evidence="13" type="primary">rnf125.S</name>
</gene>
<dbReference type="SMART" id="SM00184">
    <property type="entry name" value="RING"/>
    <property type="match status" value="1"/>
</dbReference>
<dbReference type="GO" id="GO:0008270">
    <property type="term" value="F:zinc ion binding"/>
    <property type="evidence" value="ECO:0007669"/>
    <property type="project" value="UniProtKB-KW"/>
</dbReference>
<name>A0A8J1L491_XENLA</name>
<dbReference type="GO" id="GO:0034098">
    <property type="term" value="C:VCP-NPL4-UFD1 AAA ATPase complex"/>
    <property type="evidence" value="ECO:0007669"/>
    <property type="project" value="TreeGrafter"/>
</dbReference>
<keyword evidence="6 9" id="KW-0863">Zinc-finger</keyword>
<evidence type="ECO:0000256" key="3">
    <source>
        <dbReference type="ARBA" id="ARBA00012483"/>
    </source>
</evidence>
<dbReference type="GO" id="GO:0006511">
    <property type="term" value="P:ubiquitin-dependent protein catabolic process"/>
    <property type="evidence" value="ECO:0007669"/>
    <property type="project" value="TreeGrafter"/>
</dbReference>
<keyword evidence="12" id="KW-1185">Reference proteome</keyword>
<comment type="pathway">
    <text evidence="2">Protein modification; protein ubiquitination.</text>
</comment>
<protein>
    <recommendedName>
        <fullName evidence="3">RING-type E3 ubiquitin transferase</fullName>
        <ecNumber evidence="3">2.3.2.27</ecNumber>
    </recommendedName>
</protein>
<dbReference type="InterPro" id="IPR013083">
    <property type="entry name" value="Znf_RING/FYVE/PHD"/>
</dbReference>
<evidence type="ECO:0000256" key="4">
    <source>
        <dbReference type="ARBA" id="ARBA00022679"/>
    </source>
</evidence>
<evidence type="ECO:0000259" key="10">
    <source>
        <dbReference type="PROSITE" id="PS50089"/>
    </source>
</evidence>
<feature type="domain" description="RING-type" evidence="10">
    <location>
        <begin position="27"/>
        <end position="66"/>
    </location>
</feature>
<proteinExistence type="predicted"/>
<dbReference type="PANTHER" id="PTHR46016">
    <property type="entry name" value="ZINC FINGER, RING/FYVE/PHD-TYPE"/>
    <property type="match status" value="1"/>
</dbReference>
<dbReference type="PROSITE" id="PS00518">
    <property type="entry name" value="ZF_RING_1"/>
    <property type="match status" value="1"/>
</dbReference>
<dbReference type="GO" id="GO:0000209">
    <property type="term" value="P:protein polyubiquitination"/>
    <property type="evidence" value="ECO:0007669"/>
    <property type="project" value="TreeGrafter"/>
</dbReference>
<dbReference type="PROSITE" id="PS51803">
    <property type="entry name" value="ZF_C2HC_RNF"/>
    <property type="match status" value="1"/>
</dbReference>
<dbReference type="InterPro" id="IPR017907">
    <property type="entry name" value="Znf_RING_CS"/>
</dbReference>
<evidence type="ECO:0000313" key="12">
    <source>
        <dbReference type="Proteomes" id="UP000186698"/>
    </source>
</evidence>
<dbReference type="InterPro" id="IPR034734">
    <property type="entry name" value="ZF_C2HC_RNF"/>
</dbReference>
<evidence type="ECO:0000256" key="5">
    <source>
        <dbReference type="ARBA" id="ARBA00022723"/>
    </source>
</evidence>
<keyword evidence="7" id="KW-0833">Ubl conjugation pathway</keyword>
<dbReference type="GO" id="GO:0061630">
    <property type="term" value="F:ubiquitin protein ligase activity"/>
    <property type="evidence" value="ECO:0007669"/>
    <property type="project" value="UniProtKB-EC"/>
</dbReference>
<dbReference type="Pfam" id="PF05605">
    <property type="entry name" value="zf-Di19"/>
    <property type="match status" value="1"/>
</dbReference>
<dbReference type="Pfam" id="PF18574">
    <property type="entry name" value="zf_C2HC_14"/>
    <property type="match status" value="1"/>
</dbReference>
<keyword evidence="8" id="KW-0862">Zinc</keyword>
<feature type="domain" description="C2HC RNF-type" evidence="11">
    <location>
        <begin position="90"/>
        <end position="109"/>
    </location>
</feature>
<dbReference type="InterPro" id="IPR008598">
    <property type="entry name" value="Di19_Zn-bd"/>
</dbReference>
<dbReference type="PANTHER" id="PTHR46016:SF2">
    <property type="entry name" value="E3 UBIQUITIN-PROTEIN LIGASE RNF125"/>
    <property type="match status" value="1"/>
</dbReference>
<reference evidence="13" key="1">
    <citation type="submission" date="2025-08" db="UniProtKB">
        <authorList>
            <consortium name="RefSeq"/>
        </authorList>
    </citation>
    <scope>IDENTIFICATION</scope>
    <source>
        <strain evidence="13">J_2021</strain>
        <tissue evidence="13">Erythrocytes</tissue>
    </source>
</reference>
<evidence type="ECO:0000256" key="6">
    <source>
        <dbReference type="ARBA" id="ARBA00022771"/>
    </source>
</evidence>
<accession>A0A8J1L491</accession>
<dbReference type="Gene3D" id="3.30.40.10">
    <property type="entry name" value="Zinc/RING finger domain, C3HC4 (zinc finger)"/>
    <property type="match status" value="1"/>
</dbReference>
<evidence type="ECO:0000256" key="9">
    <source>
        <dbReference type="PROSITE-ProRule" id="PRU00175"/>
    </source>
</evidence>
<evidence type="ECO:0000313" key="13">
    <source>
        <dbReference type="RefSeq" id="XP_041423794.1"/>
    </source>
</evidence>
<comment type="catalytic activity">
    <reaction evidence="1">
        <text>S-ubiquitinyl-[E2 ubiquitin-conjugating enzyme]-L-cysteine + [acceptor protein]-L-lysine = [E2 ubiquitin-conjugating enzyme]-L-cysteine + N(6)-ubiquitinyl-[acceptor protein]-L-lysine.</text>
        <dbReference type="EC" id="2.3.2.27"/>
    </reaction>
</comment>
<dbReference type="Pfam" id="PF13923">
    <property type="entry name" value="zf-C3HC4_2"/>
    <property type="match status" value="1"/>
</dbReference>
<evidence type="ECO:0000256" key="8">
    <source>
        <dbReference type="ARBA" id="ARBA00022833"/>
    </source>
</evidence>
<dbReference type="CTD" id="108695278"/>
<dbReference type="Proteomes" id="UP000186698">
    <property type="component" value="Chromosome 6S"/>
</dbReference>
<organism evidence="12 13">
    <name type="scientific">Xenopus laevis</name>
    <name type="common">African clawed frog</name>
    <dbReference type="NCBI Taxonomy" id="8355"/>
    <lineage>
        <taxon>Eukaryota</taxon>
        <taxon>Metazoa</taxon>
        <taxon>Chordata</taxon>
        <taxon>Craniata</taxon>
        <taxon>Vertebrata</taxon>
        <taxon>Euteleostomi</taxon>
        <taxon>Amphibia</taxon>
        <taxon>Batrachia</taxon>
        <taxon>Anura</taxon>
        <taxon>Pipoidea</taxon>
        <taxon>Pipidae</taxon>
        <taxon>Xenopodinae</taxon>
        <taxon>Xenopus</taxon>
        <taxon>Xenopus</taxon>
    </lineage>
</organism>
<dbReference type="AlphaFoldDB" id="A0A8J1L491"/>
<evidence type="ECO:0000256" key="2">
    <source>
        <dbReference type="ARBA" id="ARBA00004906"/>
    </source>
</evidence>
<keyword evidence="4" id="KW-0808">Transferase</keyword>
<evidence type="ECO:0000256" key="1">
    <source>
        <dbReference type="ARBA" id="ARBA00000900"/>
    </source>
</evidence>
<dbReference type="GeneID" id="108695278"/>
<dbReference type="InterPro" id="IPR051438">
    <property type="entry name" value="RNF_E3_ubiq-protein_ligase"/>
</dbReference>
<sequence length="189" mass="21916">MGSILSSEANREAKSRSLSEQDPNFDCAVCLEVLNRPMRTRCGHVFCQTCIKASLRNNTYTCPYCRTHLSSEGTLAVDIMKKMKTVFQNCEECEEKVCLSDMRAHLNMCEQYITKYGRLEELGRTTCREEMFACPFCQLEFDEDGLVQHCFTYHSTENRLVDINIVEEALIERVLDLSLIHYMRHTNRS</sequence>
<dbReference type="SUPFAM" id="SSF57850">
    <property type="entry name" value="RING/U-box"/>
    <property type="match status" value="1"/>
</dbReference>
<keyword evidence="5" id="KW-0479">Metal-binding</keyword>
<dbReference type="PROSITE" id="PS50089">
    <property type="entry name" value="ZF_RING_2"/>
    <property type="match status" value="1"/>
</dbReference>
<evidence type="ECO:0000259" key="11">
    <source>
        <dbReference type="PROSITE" id="PS51803"/>
    </source>
</evidence>
<dbReference type="EC" id="2.3.2.27" evidence="3"/>
<dbReference type="InterPro" id="IPR001841">
    <property type="entry name" value="Znf_RING"/>
</dbReference>
<evidence type="ECO:0000256" key="7">
    <source>
        <dbReference type="ARBA" id="ARBA00022786"/>
    </source>
</evidence>